<dbReference type="InterPro" id="IPR025502">
    <property type="entry name" value="TldD"/>
</dbReference>
<keyword evidence="3 8" id="KW-0378">Hydrolase</keyword>
<dbReference type="Pfam" id="PF19289">
    <property type="entry name" value="PmbA_TldD_3rd"/>
    <property type="match status" value="1"/>
</dbReference>
<dbReference type="EC" id="3.4.-.-" evidence="8"/>
<dbReference type="OrthoDB" id="9803213at2"/>
<evidence type="ECO:0000256" key="4">
    <source>
        <dbReference type="ARBA" id="ARBA00023049"/>
    </source>
</evidence>
<evidence type="ECO:0000256" key="1">
    <source>
        <dbReference type="ARBA" id="ARBA00005836"/>
    </source>
</evidence>
<name>A0A399EF29_9DEIN</name>
<dbReference type="GO" id="GO:0008237">
    <property type="term" value="F:metallopeptidase activity"/>
    <property type="evidence" value="ECO:0007669"/>
    <property type="project" value="UniProtKB-KW"/>
</dbReference>
<dbReference type="PANTHER" id="PTHR30624:SF4">
    <property type="entry name" value="METALLOPROTEASE TLDD"/>
    <property type="match status" value="1"/>
</dbReference>
<dbReference type="GO" id="GO:0005829">
    <property type="term" value="C:cytosol"/>
    <property type="evidence" value="ECO:0007669"/>
    <property type="project" value="TreeGrafter"/>
</dbReference>
<dbReference type="InterPro" id="IPR051463">
    <property type="entry name" value="Peptidase_U62_metallo"/>
</dbReference>
<protein>
    <submittedName>
        <fullName evidence="8">Metalloprotease TldD</fullName>
        <ecNumber evidence="8">3.4.-.-</ecNumber>
    </submittedName>
</protein>
<dbReference type="AlphaFoldDB" id="A0A399EF29"/>
<reference evidence="8 9" key="1">
    <citation type="submission" date="2018-08" db="EMBL/GenBank/DDBJ databases">
        <title>Meiothermus terrae DSM 26712 genome sequencing project.</title>
        <authorList>
            <person name="Da Costa M.S."/>
            <person name="Albuquerque L."/>
            <person name="Raposo P."/>
            <person name="Froufe H.J.C."/>
            <person name="Barroso C.S."/>
            <person name="Egas C."/>
        </authorList>
    </citation>
    <scope>NUCLEOTIDE SEQUENCE [LARGE SCALE GENOMIC DNA]</scope>
    <source>
        <strain evidence="8 9">DSM 26712</strain>
    </source>
</reference>
<comment type="similarity">
    <text evidence="1">Belongs to the peptidase U62 family.</text>
</comment>
<dbReference type="Proteomes" id="UP000265715">
    <property type="component" value="Unassembled WGS sequence"/>
</dbReference>
<dbReference type="RefSeq" id="WP_119316012.1">
    <property type="nucleotide sequence ID" value="NZ_QXDL01000160.1"/>
</dbReference>
<dbReference type="InterPro" id="IPR036059">
    <property type="entry name" value="TldD/PmbA_sf"/>
</dbReference>
<evidence type="ECO:0000313" key="9">
    <source>
        <dbReference type="Proteomes" id="UP000265715"/>
    </source>
</evidence>
<accession>A0A399EF29</accession>
<dbReference type="InterPro" id="IPR045569">
    <property type="entry name" value="Metalloprtase-TldD/E_C"/>
</dbReference>
<feature type="domain" description="Metalloprotease TldD/E N-terminal" evidence="5">
    <location>
        <begin position="22"/>
        <end position="84"/>
    </location>
</feature>
<keyword evidence="4 8" id="KW-0482">Metalloprotease</keyword>
<dbReference type="InterPro" id="IPR045570">
    <property type="entry name" value="Metalloprtase-TldD/E_cen_dom"/>
</dbReference>
<proteinExistence type="inferred from homology"/>
<evidence type="ECO:0000313" key="8">
    <source>
        <dbReference type="EMBL" id="RIH81620.1"/>
    </source>
</evidence>
<dbReference type="PIRSF" id="PIRSF004919">
    <property type="entry name" value="TldD"/>
    <property type="match status" value="1"/>
</dbReference>
<sequence>MLSETLVSDVLRRARLGGADFAELYVERWKRRNLRMLSGEVKEATSGLEYGAGLRLFYGTEVVYAYTNDLSPESLLEVTETLVKLKGQAGQVDARGEGGLDFRKQAARGLHAPEVPLSARDRRYRVERLLEAEAAARVAPEVKQVQTQLLEWDQEVLVATSEGKWVEDRRVRTRYVVTAIAQDEAGMQTGTFGPGLSVGLELFDRYPPGEIGRKAGEQAMTNLRAKPAPAGTMPVVIGNAFGGVIFHEALGHLLETTSVAKKASVLSDKLGEKVASGCVTYIDDGTTPHGWGSSEFDDEGMETARTVLIENGVLKSYMVDKLGAIKTGYAPTGSGRRQDYTYAPTSRMRNTFIAPGDTPVEKLFEGIEYGLYAKDMGGGQVRPGSGEYNFGVKEAYIIRNGRIEEPVRGAMLVGKGPDSIAKIVAVSSDLETSPGMCGSLSGSIPTEVGQPHLLISEIVVGGQA</sequence>
<dbReference type="Pfam" id="PF01523">
    <property type="entry name" value="PmbA_TldD_1st"/>
    <property type="match status" value="1"/>
</dbReference>
<evidence type="ECO:0000259" key="6">
    <source>
        <dbReference type="Pfam" id="PF19289"/>
    </source>
</evidence>
<dbReference type="Gene3D" id="3.30.2290.10">
    <property type="entry name" value="PmbA/TldD superfamily"/>
    <property type="match status" value="1"/>
</dbReference>
<keyword evidence="9" id="KW-1185">Reference proteome</keyword>
<evidence type="ECO:0000259" key="7">
    <source>
        <dbReference type="Pfam" id="PF19290"/>
    </source>
</evidence>
<feature type="domain" description="Metalloprotease TldD/E central" evidence="7">
    <location>
        <begin position="125"/>
        <end position="223"/>
    </location>
</feature>
<evidence type="ECO:0000256" key="2">
    <source>
        <dbReference type="ARBA" id="ARBA00022670"/>
    </source>
</evidence>
<dbReference type="SUPFAM" id="SSF111283">
    <property type="entry name" value="Putative modulator of DNA gyrase, PmbA/TldD"/>
    <property type="match status" value="1"/>
</dbReference>
<keyword evidence="2 8" id="KW-0645">Protease</keyword>
<gene>
    <name evidence="8" type="primary">tldD</name>
    <name evidence="8" type="ORF">Mterra_03053</name>
</gene>
<organism evidence="8 9">
    <name type="scientific">Calidithermus terrae</name>
    <dbReference type="NCBI Taxonomy" id="1408545"/>
    <lineage>
        <taxon>Bacteria</taxon>
        <taxon>Thermotogati</taxon>
        <taxon>Deinococcota</taxon>
        <taxon>Deinococci</taxon>
        <taxon>Thermales</taxon>
        <taxon>Thermaceae</taxon>
        <taxon>Calidithermus</taxon>
    </lineage>
</organism>
<dbReference type="EMBL" id="QXDL01000160">
    <property type="protein sequence ID" value="RIH81620.1"/>
    <property type="molecule type" value="Genomic_DNA"/>
</dbReference>
<evidence type="ECO:0000259" key="5">
    <source>
        <dbReference type="Pfam" id="PF01523"/>
    </source>
</evidence>
<comment type="caution">
    <text evidence="8">The sequence shown here is derived from an EMBL/GenBank/DDBJ whole genome shotgun (WGS) entry which is preliminary data.</text>
</comment>
<dbReference type="Pfam" id="PF19290">
    <property type="entry name" value="PmbA_TldD_2nd"/>
    <property type="match status" value="1"/>
</dbReference>
<dbReference type="InterPro" id="IPR002510">
    <property type="entry name" value="Metalloprtase-TldD/E_N"/>
</dbReference>
<dbReference type="PANTHER" id="PTHR30624">
    <property type="entry name" value="UNCHARACTERIZED PROTEIN TLDD AND PMBA"/>
    <property type="match status" value="1"/>
</dbReference>
<dbReference type="GO" id="GO:0006508">
    <property type="term" value="P:proteolysis"/>
    <property type="evidence" value="ECO:0007669"/>
    <property type="project" value="UniProtKB-KW"/>
</dbReference>
<dbReference type="InterPro" id="IPR035068">
    <property type="entry name" value="TldD/PmbA_N"/>
</dbReference>
<feature type="domain" description="Metalloprotease TldD/E C-terminal" evidence="6">
    <location>
        <begin position="231"/>
        <end position="462"/>
    </location>
</feature>
<evidence type="ECO:0000256" key="3">
    <source>
        <dbReference type="ARBA" id="ARBA00022801"/>
    </source>
</evidence>